<dbReference type="RefSeq" id="WP_182302436.1">
    <property type="nucleotide sequence ID" value="NZ_CP041969.1"/>
</dbReference>
<proteinExistence type="predicted"/>
<accession>A0A7G5BVU1</accession>
<dbReference type="Pfam" id="PF01266">
    <property type="entry name" value="DAO"/>
    <property type="match status" value="1"/>
</dbReference>
<dbReference type="GO" id="GO:0005737">
    <property type="term" value="C:cytoplasm"/>
    <property type="evidence" value="ECO:0007669"/>
    <property type="project" value="TreeGrafter"/>
</dbReference>
<evidence type="ECO:0000313" key="2">
    <source>
        <dbReference type="EMBL" id="QMV41075.1"/>
    </source>
</evidence>
<dbReference type="Gene3D" id="3.50.50.60">
    <property type="entry name" value="FAD/NAD(P)-binding domain"/>
    <property type="match status" value="1"/>
</dbReference>
<evidence type="ECO:0000259" key="1">
    <source>
        <dbReference type="Pfam" id="PF01266"/>
    </source>
</evidence>
<dbReference type="Gene3D" id="3.30.9.10">
    <property type="entry name" value="D-Amino Acid Oxidase, subunit A, domain 2"/>
    <property type="match status" value="1"/>
</dbReference>
<dbReference type="AlphaFoldDB" id="A0A7G5BVU1"/>
<dbReference type="SUPFAM" id="SSF51905">
    <property type="entry name" value="FAD/NAD(P)-binding domain"/>
    <property type="match status" value="1"/>
</dbReference>
<gene>
    <name evidence="2" type="ORF">FPL14_07620</name>
</gene>
<evidence type="ECO:0000313" key="3">
    <source>
        <dbReference type="Proteomes" id="UP000515679"/>
    </source>
</evidence>
<protein>
    <submittedName>
        <fullName evidence="2">FAD-binding oxidoreductase</fullName>
    </submittedName>
</protein>
<dbReference type="KEGG" id="cchl:FPL14_07620"/>
<name>A0A7G5BVU1_9BACL</name>
<dbReference type="PANTHER" id="PTHR13847">
    <property type="entry name" value="SARCOSINE DEHYDROGENASE-RELATED"/>
    <property type="match status" value="1"/>
</dbReference>
<reference evidence="2 3" key="1">
    <citation type="submission" date="2019-07" db="EMBL/GenBank/DDBJ databases">
        <authorList>
            <person name="Kim J.K."/>
            <person name="Cheong H.-M."/>
            <person name="Choi Y."/>
            <person name="Hwang K.J."/>
            <person name="Lee S."/>
            <person name="Choi C."/>
        </authorList>
    </citation>
    <scope>NUCLEOTIDE SEQUENCE [LARGE SCALE GENOMIC DNA]</scope>
    <source>
        <strain evidence="2 3">KS 22</strain>
    </source>
</reference>
<organism evidence="2 3">
    <name type="scientific">Cohnella cholangitidis</name>
    <dbReference type="NCBI Taxonomy" id="2598458"/>
    <lineage>
        <taxon>Bacteria</taxon>
        <taxon>Bacillati</taxon>
        <taxon>Bacillota</taxon>
        <taxon>Bacilli</taxon>
        <taxon>Bacillales</taxon>
        <taxon>Paenibacillaceae</taxon>
        <taxon>Cohnella</taxon>
    </lineage>
</organism>
<dbReference type="InterPro" id="IPR006076">
    <property type="entry name" value="FAD-dep_OxRdtase"/>
</dbReference>
<feature type="domain" description="FAD dependent oxidoreductase" evidence="1">
    <location>
        <begin position="32"/>
        <end position="384"/>
    </location>
</feature>
<dbReference type="EMBL" id="CP041969">
    <property type="protein sequence ID" value="QMV41075.1"/>
    <property type="molecule type" value="Genomic_DNA"/>
</dbReference>
<dbReference type="Proteomes" id="UP000515679">
    <property type="component" value="Chromosome"/>
</dbReference>
<dbReference type="InterPro" id="IPR036188">
    <property type="entry name" value="FAD/NAD-bd_sf"/>
</dbReference>
<sequence>MGLHFGTLFWPGTTISASTRYPALKGLVNARAVIIGGGMSGAACGYMLARSGIDAVLIEQRSIASGSSAANTGLLQYSNDTMLSEFAERMDVRQAVKFYRACKQAAEKLCVIAGNLQRATDFKRRNSLYYASSQEDVPALQREYAMLRQYGFDAEWWDESRIAEHFPFRRAAAIVTRGDGEVNPYSFVQALAEDACRNGLGIYENTAMLSVEPRSGGYRVMTEDGAIDAEHVIYAVGYAPELAGGRWLQPIMNRSFAIVTDPVQSLSAWHERFLMWETARPYLYARTTVDNRIVVGGLDENVRQPVLSERELRNRSMRLLSELHKLFPGLDARIRYEWCATFGESADGLPWLGEDPDRPGQYYCLGYGGNGSIYSLLGAEIIRDRLLGLDNPIASIVRPDRPTKVSP</sequence>
<dbReference type="PANTHER" id="PTHR13847:SF201">
    <property type="entry name" value="PUTATIBE OXIDOREDUCTASE"/>
    <property type="match status" value="1"/>
</dbReference>
<keyword evidence="3" id="KW-1185">Reference proteome</keyword>